<evidence type="ECO:0008006" key="4">
    <source>
        <dbReference type="Google" id="ProtNLM"/>
    </source>
</evidence>
<gene>
    <name evidence="2" type="ORF">GCM10010274_28850</name>
</gene>
<evidence type="ECO:0000313" key="3">
    <source>
        <dbReference type="Proteomes" id="UP000636661"/>
    </source>
</evidence>
<dbReference type="Proteomes" id="UP000636661">
    <property type="component" value="Unassembled WGS sequence"/>
</dbReference>
<feature type="compositionally biased region" description="Low complexity" evidence="1">
    <location>
        <begin position="46"/>
        <end position="61"/>
    </location>
</feature>
<evidence type="ECO:0000256" key="1">
    <source>
        <dbReference type="SAM" id="MobiDB-lite"/>
    </source>
</evidence>
<dbReference type="Pfam" id="PF14907">
    <property type="entry name" value="NTP_transf_5"/>
    <property type="match status" value="1"/>
</dbReference>
<evidence type="ECO:0000313" key="2">
    <source>
        <dbReference type="EMBL" id="GGU39513.1"/>
    </source>
</evidence>
<protein>
    <recommendedName>
        <fullName evidence="4">Nucleotidyltransferase family protein</fullName>
    </recommendedName>
</protein>
<reference evidence="2" key="1">
    <citation type="journal article" date="2014" name="Int. J. Syst. Evol. Microbiol.">
        <title>Complete genome sequence of Corynebacterium casei LMG S-19264T (=DSM 44701T), isolated from a smear-ripened cheese.</title>
        <authorList>
            <consortium name="US DOE Joint Genome Institute (JGI-PGF)"/>
            <person name="Walter F."/>
            <person name="Albersmeier A."/>
            <person name="Kalinowski J."/>
            <person name="Ruckert C."/>
        </authorList>
    </citation>
    <scope>NUCLEOTIDE SEQUENCE</scope>
    <source>
        <strain evidence="2">JCM 4391</strain>
    </source>
</reference>
<dbReference type="InterPro" id="IPR043519">
    <property type="entry name" value="NT_sf"/>
</dbReference>
<proteinExistence type="predicted"/>
<dbReference type="EMBL" id="BMTP01000006">
    <property type="protein sequence ID" value="GGU39513.1"/>
    <property type="molecule type" value="Genomic_DNA"/>
</dbReference>
<dbReference type="Gene3D" id="3.30.460.40">
    <property type="match status" value="1"/>
</dbReference>
<dbReference type="RefSeq" id="WP_373297702.1">
    <property type="nucleotide sequence ID" value="NZ_BMTP01000006.1"/>
</dbReference>
<dbReference type="SUPFAM" id="SSF81301">
    <property type="entry name" value="Nucleotidyltransferase"/>
    <property type="match status" value="1"/>
</dbReference>
<organism evidence="2 3">
    <name type="scientific">Streptomyces lavendofoliae</name>
    <dbReference type="NCBI Taxonomy" id="67314"/>
    <lineage>
        <taxon>Bacteria</taxon>
        <taxon>Bacillati</taxon>
        <taxon>Actinomycetota</taxon>
        <taxon>Actinomycetes</taxon>
        <taxon>Kitasatosporales</taxon>
        <taxon>Streptomycetaceae</taxon>
        <taxon>Streptomyces</taxon>
    </lineage>
</organism>
<name>A0A918HWZ9_9ACTN</name>
<feature type="compositionally biased region" description="Basic and acidic residues" evidence="1">
    <location>
        <begin position="1"/>
        <end position="10"/>
    </location>
</feature>
<sequence length="294" mass="30458">MRNHSQDATRSDGPPGPDDPNRSTGPLGLRLAGGRAVEGEPRDALPGTPTGGTTPAGAPDTPGGPGTPGRPAGAAGGTAGAGAEGATVPGGPALPAVPGGPAGSHPPDRTQAILEATKQVAALLKAAGHPFALAGSVAAYAHGVPKSLQHDTDFAILREDAQAIAEDLEAAGIQVRVPPEDWLIKARSHGEEIDLIFELARHPVTRDLLDRAHTLPVDSVRMPVLAPTDLVGSLLAAFSEHHCDFGAVLPIARTLREKIDWDLLRRENEGSPMPEAFLYLLERLNVIEPREATP</sequence>
<accession>A0A918HWZ9</accession>
<feature type="compositionally biased region" description="Gly residues" evidence="1">
    <location>
        <begin position="74"/>
        <end position="83"/>
    </location>
</feature>
<feature type="region of interest" description="Disordered" evidence="1">
    <location>
        <begin position="1"/>
        <end position="109"/>
    </location>
</feature>
<dbReference type="AlphaFoldDB" id="A0A918HWZ9"/>
<comment type="caution">
    <text evidence="2">The sequence shown here is derived from an EMBL/GenBank/DDBJ whole genome shotgun (WGS) entry which is preliminary data.</text>
</comment>
<keyword evidence="3" id="KW-1185">Reference proteome</keyword>
<feature type="compositionally biased region" description="Low complexity" evidence="1">
    <location>
        <begin position="84"/>
        <end position="99"/>
    </location>
</feature>
<dbReference type="InterPro" id="IPR039498">
    <property type="entry name" value="NTP_transf_5"/>
</dbReference>
<reference evidence="2" key="2">
    <citation type="submission" date="2020-09" db="EMBL/GenBank/DDBJ databases">
        <authorList>
            <person name="Sun Q."/>
            <person name="Ohkuma M."/>
        </authorList>
    </citation>
    <scope>NUCLEOTIDE SEQUENCE</scope>
    <source>
        <strain evidence="2">JCM 4391</strain>
    </source>
</reference>